<dbReference type="Proteomes" id="UP000005237">
    <property type="component" value="Unassembled WGS sequence"/>
</dbReference>
<name>A0A8R1IN59_CAEJA</name>
<proteinExistence type="predicted"/>
<evidence type="ECO:0000313" key="3">
    <source>
        <dbReference type="Proteomes" id="UP000005237"/>
    </source>
</evidence>
<reference evidence="2" key="2">
    <citation type="submission" date="2022-06" db="UniProtKB">
        <authorList>
            <consortium name="EnsemblMetazoa"/>
        </authorList>
    </citation>
    <scope>IDENTIFICATION</scope>
    <source>
        <strain evidence="2">DF5081</strain>
    </source>
</reference>
<sequence>MSEKINLFQISPTSCNEDEFRLDESSDIDRSPASPIRHFSSAKKAQSNKNKKTKAVGKEEKSKKGQRRLGKDVKEEPAQQQEVQKQKRAVNHHDAGDGAHHEHEDTNHHEEEAYDKSDSPGLVSHNSEIFDQNTTIGVDMADTGSYMAISR</sequence>
<evidence type="ECO:0000256" key="1">
    <source>
        <dbReference type="SAM" id="MobiDB-lite"/>
    </source>
</evidence>
<feature type="compositionally biased region" description="Basic and acidic residues" evidence="1">
    <location>
        <begin position="91"/>
        <end position="118"/>
    </location>
</feature>
<dbReference type="AlphaFoldDB" id="A0A8R1IN59"/>
<reference evidence="3" key="1">
    <citation type="submission" date="2010-08" db="EMBL/GenBank/DDBJ databases">
        <authorList>
            <consortium name="Caenorhabditis japonica Sequencing Consortium"/>
            <person name="Wilson R.K."/>
        </authorList>
    </citation>
    <scope>NUCLEOTIDE SEQUENCE [LARGE SCALE GENOMIC DNA]</scope>
    <source>
        <strain evidence="3">DF5081</strain>
    </source>
</reference>
<keyword evidence="3" id="KW-1185">Reference proteome</keyword>
<evidence type="ECO:0000313" key="2">
    <source>
        <dbReference type="EnsemblMetazoa" id="CJA34705a.1"/>
    </source>
</evidence>
<feature type="region of interest" description="Disordered" evidence="1">
    <location>
        <begin position="1"/>
        <end position="130"/>
    </location>
</feature>
<accession>A0A8R1IN59</accession>
<dbReference type="EnsemblMetazoa" id="CJA34705a.1">
    <property type="protein sequence ID" value="CJA34705a.1"/>
    <property type="gene ID" value="WBGene00210552"/>
</dbReference>
<protein>
    <submittedName>
        <fullName evidence="2">Uncharacterized protein</fullName>
    </submittedName>
</protein>
<feature type="compositionally biased region" description="Basic and acidic residues" evidence="1">
    <location>
        <begin position="18"/>
        <end position="30"/>
    </location>
</feature>
<organism evidence="2 3">
    <name type="scientific">Caenorhabditis japonica</name>
    <dbReference type="NCBI Taxonomy" id="281687"/>
    <lineage>
        <taxon>Eukaryota</taxon>
        <taxon>Metazoa</taxon>
        <taxon>Ecdysozoa</taxon>
        <taxon>Nematoda</taxon>
        <taxon>Chromadorea</taxon>
        <taxon>Rhabditida</taxon>
        <taxon>Rhabditina</taxon>
        <taxon>Rhabditomorpha</taxon>
        <taxon>Rhabditoidea</taxon>
        <taxon>Rhabditidae</taxon>
        <taxon>Peloderinae</taxon>
        <taxon>Caenorhabditis</taxon>
    </lineage>
</organism>
<feature type="compositionally biased region" description="Basic and acidic residues" evidence="1">
    <location>
        <begin position="56"/>
        <end position="77"/>
    </location>
</feature>